<dbReference type="PRINTS" id="PR00078">
    <property type="entry name" value="G3PDHDRGNASE"/>
</dbReference>
<evidence type="ECO:0000313" key="5">
    <source>
        <dbReference type="Proteomes" id="UP001597476"/>
    </source>
</evidence>
<dbReference type="InterPro" id="IPR020831">
    <property type="entry name" value="GlycerAld/Erythrose_P_DH"/>
</dbReference>
<dbReference type="SUPFAM" id="SSF51735">
    <property type="entry name" value="NAD(P)-binding Rossmann-fold domains"/>
    <property type="match status" value="1"/>
</dbReference>
<protein>
    <submittedName>
        <fullName evidence="4">Glyceraldehyde-3-phosphate dehydrogenase</fullName>
        <ecNumber evidence="4">1.2.1.12</ecNumber>
    </submittedName>
</protein>
<dbReference type="PROSITE" id="PS00071">
    <property type="entry name" value="GAPDH"/>
    <property type="match status" value="1"/>
</dbReference>
<comment type="caution">
    <text evidence="4">The sequence shown here is derived from an EMBL/GenBank/DDBJ whole genome shotgun (WGS) entry which is preliminary data.</text>
</comment>
<dbReference type="EMBL" id="JBHULY010000016">
    <property type="protein sequence ID" value="MFD2726405.1"/>
    <property type="molecule type" value="Genomic_DNA"/>
</dbReference>
<dbReference type="GO" id="GO:0004365">
    <property type="term" value="F:glyceraldehyde-3-phosphate dehydrogenase (NAD+) (phosphorylating) activity"/>
    <property type="evidence" value="ECO:0007669"/>
    <property type="project" value="UniProtKB-EC"/>
</dbReference>
<dbReference type="NCBIfam" id="NF006139">
    <property type="entry name" value="PRK08289.1"/>
    <property type="match status" value="1"/>
</dbReference>
<dbReference type="Proteomes" id="UP001597476">
    <property type="component" value="Unassembled WGS sequence"/>
</dbReference>
<dbReference type="PANTHER" id="PTHR43454:SF1">
    <property type="entry name" value="GLYCERALDEHYDE 3-PHOSPHATE DEHYDROGENASE NAD(P) BINDING DOMAIN-CONTAINING PROTEIN"/>
    <property type="match status" value="1"/>
</dbReference>
<keyword evidence="1 4" id="KW-0560">Oxidoreductase</keyword>
<gene>
    <name evidence="4" type="ORF">ACFSR8_09280</name>
</gene>
<evidence type="ECO:0000256" key="2">
    <source>
        <dbReference type="RuleBase" id="RU000397"/>
    </source>
</evidence>
<dbReference type="InterPro" id="IPR020828">
    <property type="entry name" value="GlycerAld_3-P_DH_NAD(P)-bd"/>
</dbReference>
<dbReference type="SUPFAM" id="SSF55347">
    <property type="entry name" value="Glyceraldehyde-3-phosphate dehydrogenase-like, C-terminal domain"/>
    <property type="match status" value="1"/>
</dbReference>
<evidence type="ECO:0000313" key="4">
    <source>
        <dbReference type="EMBL" id="MFD2726405.1"/>
    </source>
</evidence>
<dbReference type="CDD" id="cd18126">
    <property type="entry name" value="GAPDH_I_C"/>
    <property type="match status" value="1"/>
</dbReference>
<dbReference type="RefSeq" id="WP_380291311.1">
    <property type="nucleotide sequence ID" value="NZ_JBHULY010000016.1"/>
</dbReference>
<sequence length="482" mass="53749">MTSNATYEKELAFQADRRRATVEFIKIVSDLWYDKSVELVLFKNQLIDKNVSQILSLHNYAGEFVQKPISIFDSVEIAKAILELDIPPAKLDIGKLTYEFHLEENKYHNARGFVAYKIKDAKKSKDIQPKDVILYGFGRIGRLVARELMARTGKGSQLRLRAIVTRGEINPEILEKRAALLRNDSIHGEFPGTVVSDPQKNCLIINGTTVHLINANAPEDIDYTQFKIKDALVIDNTGAFRDKKALSRHLKSKGVDKVLLTAPGKGVPNIVHGVNHFEYSPNHIKIFSAASCTTNAITPILKAVEDSLGVKSGHLETIHAYTNDQNLVDNFHKKYRRGRAAGLNMVITETGAGTAVAKALPSLEGKLTSNAIRVPVPNGSLAILNLELDRKTSTDGMNAIIKKYALEGDLVEQIKFELSDELVSSDIVGCSAPSIYDSKATIVRKDGRNAILYVWYDNEYGYSHQVVRLAKYIAKVRRYTYY</sequence>
<dbReference type="SMART" id="SM00846">
    <property type="entry name" value="Gp_dh_N"/>
    <property type="match status" value="1"/>
</dbReference>
<comment type="similarity">
    <text evidence="2">Belongs to the glyceraldehyde-3-phosphate dehydrogenase family.</text>
</comment>
<feature type="domain" description="Glyceraldehyde 3-phosphate dehydrogenase NAD(P) binding" evidence="3">
    <location>
        <begin position="130"/>
        <end position="292"/>
    </location>
</feature>
<dbReference type="InterPro" id="IPR036291">
    <property type="entry name" value="NAD(P)-bd_dom_sf"/>
</dbReference>
<dbReference type="CDD" id="cd05214">
    <property type="entry name" value="GAPDH_I_N"/>
    <property type="match status" value="1"/>
</dbReference>
<name>A0ABW5TCM1_9FLAO</name>
<accession>A0ABW5TCM1</accession>
<reference evidence="5" key="1">
    <citation type="journal article" date="2019" name="Int. J. Syst. Evol. Microbiol.">
        <title>The Global Catalogue of Microorganisms (GCM) 10K type strain sequencing project: providing services to taxonomists for standard genome sequencing and annotation.</title>
        <authorList>
            <consortium name="The Broad Institute Genomics Platform"/>
            <consortium name="The Broad Institute Genome Sequencing Center for Infectious Disease"/>
            <person name="Wu L."/>
            <person name="Ma J."/>
        </authorList>
    </citation>
    <scope>NUCLEOTIDE SEQUENCE [LARGE SCALE GENOMIC DNA]</scope>
    <source>
        <strain evidence="5">KCTC 42398</strain>
    </source>
</reference>
<keyword evidence="5" id="KW-1185">Reference proteome</keyword>
<dbReference type="Gene3D" id="3.40.50.720">
    <property type="entry name" value="NAD(P)-binding Rossmann-like Domain"/>
    <property type="match status" value="1"/>
</dbReference>
<dbReference type="InterPro" id="IPR020830">
    <property type="entry name" value="GlycerAld_3-P_DH_AS"/>
</dbReference>
<proteinExistence type="inferred from homology"/>
<dbReference type="InterPro" id="IPR020829">
    <property type="entry name" value="GlycerAld_3-P_DH_cat"/>
</dbReference>
<dbReference type="Pfam" id="PF02800">
    <property type="entry name" value="Gp_dh_C"/>
    <property type="match status" value="1"/>
</dbReference>
<dbReference type="EC" id="1.2.1.12" evidence="4"/>
<dbReference type="Gene3D" id="3.30.360.10">
    <property type="entry name" value="Dihydrodipicolinate Reductase, domain 2"/>
    <property type="match status" value="1"/>
</dbReference>
<dbReference type="Pfam" id="PF00044">
    <property type="entry name" value="Gp_dh_N"/>
    <property type="match status" value="1"/>
</dbReference>
<evidence type="ECO:0000256" key="1">
    <source>
        <dbReference type="ARBA" id="ARBA00023002"/>
    </source>
</evidence>
<dbReference type="PANTHER" id="PTHR43454">
    <property type="entry name" value="GLYCERALDEHYDE-3-PHOSPHATE DEHYDROGENASE"/>
    <property type="match status" value="1"/>
</dbReference>
<organism evidence="4 5">
    <name type="scientific">Hyunsoonleella rubra</name>
    <dbReference type="NCBI Taxonomy" id="1737062"/>
    <lineage>
        <taxon>Bacteria</taxon>
        <taxon>Pseudomonadati</taxon>
        <taxon>Bacteroidota</taxon>
        <taxon>Flavobacteriia</taxon>
        <taxon>Flavobacteriales</taxon>
        <taxon>Flavobacteriaceae</taxon>
    </lineage>
</organism>
<evidence type="ECO:0000259" key="3">
    <source>
        <dbReference type="SMART" id="SM00846"/>
    </source>
</evidence>